<evidence type="ECO:0000313" key="1">
    <source>
        <dbReference type="EMBL" id="QJA45298.1"/>
    </source>
</evidence>
<proteinExistence type="predicted"/>
<accession>A0A6H1ZCN1</accession>
<dbReference type="AlphaFoldDB" id="A0A6H1ZCN1"/>
<evidence type="ECO:0000313" key="2">
    <source>
        <dbReference type="EMBL" id="QJH93698.1"/>
    </source>
</evidence>
<sequence>MKTYVGKCVECGGRMFYNGSEERLEVIDRGPGCLCHFDWPEDEKEEKENGN</sequence>
<gene>
    <name evidence="1" type="ORF">TM448A00204_0043</name>
    <name evidence="2" type="ORF">TM448B00128_0073</name>
</gene>
<reference evidence="1" key="1">
    <citation type="submission" date="2020-03" db="EMBL/GenBank/DDBJ databases">
        <title>The deep terrestrial virosphere.</title>
        <authorList>
            <person name="Holmfeldt K."/>
            <person name="Nilsson E."/>
            <person name="Simone D."/>
            <person name="Lopez-Fernandez M."/>
            <person name="Wu X."/>
            <person name="de Brujin I."/>
            <person name="Lundin D."/>
            <person name="Andersson A."/>
            <person name="Bertilsson S."/>
            <person name="Dopson M."/>
        </authorList>
    </citation>
    <scope>NUCLEOTIDE SEQUENCE</scope>
    <source>
        <strain evidence="1">TM448A00204</strain>
        <strain evidence="2">TM448B00128</strain>
    </source>
</reference>
<dbReference type="EMBL" id="MT144590">
    <property type="protein sequence ID" value="QJH93698.1"/>
    <property type="molecule type" value="Genomic_DNA"/>
</dbReference>
<organism evidence="1">
    <name type="scientific">viral metagenome</name>
    <dbReference type="NCBI Taxonomy" id="1070528"/>
    <lineage>
        <taxon>unclassified sequences</taxon>
        <taxon>metagenomes</taxon>
        <taxon>organismal metagenomes</taxon>
    </lineage>
</organism>
<protein>
    <submittedName>
        <fullName evidence="1">Uncharacterized protein</fullName>
    </submittedName>
</protein>
<dbReference type="EMBL" id="MT143988">
    <property type="protein sequence ID" value="QJA45298.1"/>
    <property type="molecule type" value="Genomic_DNA"/>
</dbReference>
<name>A0A6H1ZCN1_9ZZZZ</name>